<dbReference type="Pfam" id="PF00670">
    <property type="entry name" value="AdoHcyase_NAD"/>
    <property type="match status" value="1"/>
</dbReference>
<reference evidence="12 16" key="2">
    <citation type="submission" date="2017-09" db="EMBL/GenBank/DDBJ databases">
        <title>Extensive intraspecific genome diversity in a model arbuscular mycorrhizal fungus.</title>
        <authorList>
            <person name="Chen E.C."/>
            <person name="Morin E."/>
            <person name="Beaudet D."/>
            <person name="Noel J."/>
            <person name="Ndikumana S."/>
            <person name="Charron P."/>
            <person name="St-Onge C."/>
            <person name="Giorgi J."/>
            <person name="Grigoriev I.V."/>
            <person name="Roux C."/>
            <person name="Martin F.M."/>
            <person name="Corradi N."/>
        </authorList>
    </citation>
    <scope>NUCLEOTIDE SEQUENCE [LARGE SCALE GENOMIC DNA]</scope>
    <source>
        <strain evidence="12 16">A5</strain>
    </source>
</reference>
<evidence type="ECO:0000256" key="5">
    <source>
        <dbReference type="ARBA" id="ARBA00023027"/>
    </source>
</evidence>
<dbReference type="Proteomes" id="UP000232688">
    <property type="component" value="Unassembled WGS sequence"/>
</dbReference>
<dbReference type="VEuPathDB" id="FungiDB:RhiirFUN_020559"/>
<dbReference type="Gene3D" id="3.40.50.720">
    <property type="entry name" value="NAD(P)-binding Rossmann-like Domain"/>
    <property type="match status" value="1"/>
</dbReference>
<dbReference type="EC" id="3.13.2.1" evidence="6 9"/>
<name>A0A2I1EA63_9GLOM</name>
<feature type="binding site" evidence="8">
    <location>
        <position position="239"/>
    </location>
    <ligand>
        <name>NAD(+)</name>
        <dbReference type="ChEBI" id="CHEBI:57540"/>
    </ligand>
</feature>
<dbReference type="EMBL" id="LLXJ01000313">
    <property type="protein sequence ID" value="PKC11367.1"/>
    <property type="molecule type" value="Genomic_DNA"/>
</dbReference>
<dbReference type="PANTHER" id="PTHR23420">
    <property type="entry name" value="ADENOSYLHOMOCYSTEINASE"/>
    <property type="match status" value="1"/>
</dbReference>
<keyword evidence="4 9" id="KW-0378">Hydrolase</keyword>
<feature type="binding site" evidence="7">
    <location>
        <position position="147"/>
    </location>
    <ligand>
        <name>substrate</name>
    </ligand>
</feature>
<evidence type="ECO:0000256" key="3">
    <source>
        <dbReference type="ARBA" id="ARBA00022563"/>
    </source>
</evidence>
<comment type="catalytic activity">
    <reaction evidence="9">
        <text>S-adenosyl-L-homocysteine + H2O = L-homocysteine + adenosine</text>
        <dbReference type="Rhea" id="RHEA:21708"/>
        <dbReference type="ChEBI" id="CHEBI:15377"/>
        <dbReference type="ChEBI" id="CHEBI:16335"/>
        <dbReference type="ChEBI" id="CHEBI:57856"/>
        <dbReference type="ChEBI" id="CHEBI:58199"/>
        <dbReference type="EC" id="3.13.2.1"/>
    </reaction>
</comment>
<feature type="binding site" evidence="7">
    <location>
        <position position="181"/>
    </location>
    <ligand>
        <name>substrate</name>
    </ligand>
</feature>
<organism evidence="14 17">
    <name type="scientific">Rhizophagus irregularis</name>
    <dbReference type="NCBI Taxonomy" id="588596"/>
    <lineage>
        <taxon>Eukaryota</taxon>
        <taxon>Fungi</taxon>
        <taxon>Fungi incertae sedis</taxon>
        <taxon>Mucoromycota</taxon>
        <taxon>Glomeromycotina</taxon>
        <taxon>Glomeromycetes</taxon>
        <taxon>Glomerales</taxon>
        <taxon>Glomeraceae</taxon>
        <taxon>Rhizophagus</taxon>
    </lineage>
</organism>
<dbReference type="InterPro" id="IPR036291">
    <property type="entry name" value="NAD(P)-bd_dom_sf"/>
</dbReference>
<evidence type="ECO:0000256" key="4">
    <source>
        <dbReference type="ARBA" id="ARBA00022801"/>
    </source>
</evidence>
<dbReference type="PANTHER" id="PTHR23420:SF0">
    <property type="entry name" value="ADENOSYLHOMOCYSTEINASE"/>
    <property type="match status" value="1"/>
</dbReference>
<evidence type="ECO:0000313" key="17">
    <source>
        <dbReference type="Proteomes" id="UP000233469"/>
    </source>
</evidence>
<feature type="domain" description="S-adenosyl-L-homocysteine hydrolase NAD binding" evidence="11">
    <location>
        <begin position="182"/>
        <end position="343"/>
    </location>
</feature>
<keyword evidence="3 9" id="KW-0554">One-carbon metabolism</keyword>
<dbReference type="VEuPathDB" id="FungiDB:FUN_000729"/>
<dbReference type="NCBIfam" id="NF004005">
    <property type="entry name" value="PRK05476.2-3"/>
    <property type="match status" value="1"/>
</dbReference>
<dbReference type="Proteomes" id="UP000232722">
    <property type="component" value="Unassembled WGS sequence"/>
</dbReference>
<dbReference type="EMBL" id="LLXH01000877">
    <property type="protein sequence ID" value="PKC62292.1"/>
    <property type="molecule type" value="Genomic_DNA"/>
</dbReference>
<evidence type="ECO:0000256" key="9">
    <source>
        <dbReference type="RuleBase" id="RU000548"/>
    </source>
</evidence>
<dbReference type="Gene3D" id="3.40.50.1480">
    <property type="entry name" value="Adenosylhomocysteinase-like"/>
    <property type="match status" value="1"/>
</dbReference>
<dbReference type="SUPFAM" id="SSF51735">
    <property type="entry name" value="NAD(P)-binding Rossmann-fold domains"/>
    <property type="match status" value="1"/>
</dbReference>
<reference evidence="16 17" key="1">
    <citation type="submission" date="2016-04" db="EMBL/GenBank/DDBJ databases">
        <title>Genome analyses suggest a sexual origin of heterokaryosis in a supposedly ancient asexual fungus.</title>
        <authorList>
            <person name="Ropars J."/>
            <person name="Sedzielewska K."/>
            <person name="Noel J."/>
            <person name="Charron P."/>
            <person name="Farinelli L."/>
            <person name="Marton T."/>
            <person name="Kruger M."/>
            <person name="Pelin A."/>
            <person name="Brachmann A."/>
            <person name="Corradi N."/>
        </authorList>
    </citation>
    <scope>NUCLEOTIDE SEQUENCE [LARGE SCALE GENOMIC DNA]</scope>
    <source>
        <strain evidence="12 16">A5</strain>
        <strain evidence="14 17">C2</strain>
    </source>
</reference>
<evidence type="ECO:0000313" key="16">
    <source>
        <dbReference type="Proteomes" id="UP000232722"/>
    </source>
</evidence>
<feature type="binding site" evidence="8">
    <location>
        <begin position="213"/>
        <end position="218"/>
    </location>
    <ligand>
        <name>NAD(+)</name>
        <dbReference type="ChEBI" id="CHEBI:57540"/>
    </ligand>
</feature>
<dbReference type="SMART" id="SM00996">
    <property type="entry name" value="AdoHcyase"/>
    <property type="match status" value="1"/>
</dbReference>
<evidence type="ECO:0000313" key="13">
    <source>
        <dbReference type="EMBL" id="PKC62292.1"/>
    </source>
</evidence>
<comment type="similarity">
    <text evidence="2 10">Belongs to the adenosylhomocysteinase family.</text>
</comment>
<dbReference type="PROSITE" id="PS00739">
    <property type="entry name" value="ADOHCYASE_2"/>
    <property type="match status" value="1"/>
</dbReference>
<sequence>MSFAAWGRQEIELAENEMPGLMTLRKKYGPTKPLMGARIAGCLHMTIQTAVLIETLTHLGAEVAWSSCDIFSTQDQAAAAIADTGIPVFAWKGETLEEFYWCIEKTLFAFKDGKPLNMILDDGSELTKMVHEKHPELLKDIKGISEETTTGAHQLYKMLKEGKLKITAISVNDSVTKTKFDNLYGCRESLIDGIKRATDVHIAGKLAVVAGYGDVGKGCSAALRGIGARVVITEIDPINALQAAVEGYKVTTMEDICAQADIFVTTTANRDIIVGKHFEQMKDDAIVCNIGHFDVEIDVNWLKQNAVSHVNIKPQVDRYTLKNGRRIIILAEGRLVNLGCATGHPSFVMSNSFTNQALAQIALWTDNASYPLGIHMLPKKLDEEVATAHLEQLGVKLTKLTPVQAKYLGVNVDGPFKPEHYRY</sequence>
<feature type="binding site" evidence="8">
    <location>
        <begin position="290"/>
        <end position="292"/>
    </location>
    <ligand>
        <name>NAD(+)</name>
        <dbReference type="ChEBI" id="CHEBI:57540"/>
    </ligand>
</feature>
<dbReference type="InterPro" id="IPR042172">
    <property type="entry name" value="Adenosylhomocyst_ase-like_sf"/>
</dbReference>
<dbReference type="VEuPathDB" id="FungiDB:RhiirA1_423994"/>
<evidence type="ECO:0000313" key="14">
    <source>
        <dbReference type="EMBL" id="PKK62917.1"/>
    </source>
</evidence>
<dbReference type="InterPro" id="IPR020082">
    <property type="entry name" value="S-Ado-L-homoCys_hydrolase_CS"/>
</dbReference>
<feature type="binding site" evidence="8">
    <location>
        <position position="337"/>
    </location>
    <ligand>
        <name>NAD(+)</name>
        <dbReference type="ChEBI" id="CHEBI:57540"/>
    </ligand>
</feature>
<feature type="binding site" evidence="8">
    <location>
        <position position="234"/>
    </location>
    <ligand>
        <name>NAD(+)</name>
        <dbReference type="ChEBI" id="CHEBI:57540"/>
    </ligand>
</feature>
<evidence type="ECO:0000313" key="15">
    <source>
        <dbReference type="Proteomes" id="UP000232688"/>
    </source>
</evidence>
<feature type="binding site" evidence="8">
    <location>
        <position position="344"/>
    </location>
    <ligand>
        <name>NAD(+)</name>
        <dbReference type="ChEBI" id="CHEBI:57540"/>
    </ligand>
</feature>
<evidence type="ECO:0000256" key="2">
    <source>
        <dbReference type="ARBA" id="ARBA00007122"/>
    </source>
</evidence>
<feature type="binding site" evidence="7">
    <location>
        <position position="122"/>
    </location>
    <ligand>
        <name>substrate</name>
    </ligand>
</feature>
<dbReference type="SUPFAM" id="SSF52283">
    <property type="entry name" value="Formate/glycerate dehydrogenase catalytic domain-like"/>
    <property type="match status" value="1"/>
</dbReference>
<evidence type="ECO:0000256" key="8">
    <source>
        <dbReference type="PIRSR" id="PIRSR001109-2"/>
    </source>
</evidence>
<evidence type="ECO:0000256" key="7">
    <source>
        <dbReference type="PIRSR" id="PIRSR001109-1"/>
    </source>
</evidence>
<evidence type="ECO:0000256" key="10">
    <source>
        <dbReference type="RuleBase" id="RU004166"/>
    </source>
</evidence>
<dbReference type="PIRSF" id="PIRSF001109">
    <property type="entry name" value="Ad_hcy_hydrolase"/>
    <property type="match status" value="1"/>
</dbReference>
<proteinExistence type="inferred from homology"/>
<feature type="binding site" evidence="7">
    <location>
        <position position="177"/>
    </location>
    <ligand>
        <name>substrate</name>
    </ligand>
</feature>
<gene>
    <name evidence="13" type="ORF">RhiirA1_423994</name>
    <name evidence="12" type="ORF">RhiirA5_354325</name>
    <name evidence="14" type="ORF">RhiirC2_759018</name>
</gene>
<evidence type="ECO:0000256" key="6">
    <source>
        <dbReference type="ARBA" id="ARBA00034527"/>
    </source>
</evidence>
<dbReference type="InterPro" id="IPR015878">
    <property type="entry name" value="Ado_hCys_hydrolase_NAD-bd"/>
</dbReference>
<dbReference type="OrthoDB" id="10007170at2759"/>
<dbReference type="GO" id="GO:0004013">
    <property type="term" value="F:adenosylhomocysteinase activity"/>
    <property type="evidence" value="ECO:0007669"/>
    <property type="project" value="UniProtKB-EC"/>
</dbReference>
<dbReference type="SMART" id="SM00997">
    <property type="entry name" value="AdoHcyase_NAD"/>
    <property type="match status" value="1"/>
</dbReference>
<reference evidence="15 17" key="3">
    <citation type="submission" date="2017-10" db="EMBL/GenBank/DDBJ databases">
        <title>Extensive intraspecific genome diversity in a model arbuscular mycorrhizal fungus.</title>
        <authorList>
            <person name="Chen E.C.H."/>
            <person name="Morin E."/>
            <person name="Baudet D."/>
            <person name="Noel J."/>
            <person name="Ndikumana S."/>
            <person name="Charron P."/>
            <person name="St-Onge C."/>
            <person name="Giorgi J."/>
            <person name="Grigoriev I.V."/>
            <person name="Roux C."/>
            <person name="Martin F.M."/>
            <person name="Corradi N."/>
        </authorList>
    </citation>
    <scope>NUCLEOTIDE SEQUENCE [LARGE SCALE GENOMIC DNA]</scope>
    <source>
        <strain evidence="13 15">A1</strain>
        <strain evidence="14 17">C2</strain>
    </source>
</reference>
<feature type="binding site" evidence="7">
    <location>
        <position position="46"/>
    </location>
    <ligand>
        <name>substrate</name>
    </ligand>
</feature>
<dbReference type="NCBIfam" id="TIGR00936">
    <property type="entry name" value="ahcY"/>
    <property type="match status" value="1"/>
</dbReference>
<dbReference type="GO" id="GO:0006730">
    <property type="term" value="P:one-carbon metabolic process"/>
    <property type="evidence" value="ECO:0007669"/>
    <property type="project" value="UniProtKB-KW"/>
</dbReference>
<reference evidence="13 15" key="4">
    <citation type="submission" date="2017-10" db="EMBL/GenBank/DDBJ databases">
        <title>Genome analyses suggest a sexual origin of heterokaryosis in a supposedly ancient asexual fungus.</title>
        <authorList>
            <person name="Corradi N."/>
            <person name="Sedzielewska K."/>
            <person name="Noel J."/>
            <person name="Charron P."/>
            <person name="Farinelli L."/>
            <person name="Marton T."/>
            <person name="Kruger M."/>
            <person name="Pelin A."/>
            <person name="Brachmann A."/>
            <person name="Corradi N."/>
        </authorList>
    </citation>
    <scope>NUCLEOTIDE SEQUENCE [LARGE SCALE GENOMIC DNA]</scope>
    <source>
        <strain evidence="13 15">A1</strain>
    </source>
</reference>
<protein>
    <recommendedName>
        <fullName evidence="6 9">Adenosylhomocysteinase</fullName>
        <ecNumber evidence="6 9">3.13.2.1</ecNumber>
    </recommendedName>
</protein>
<dbReference type="UniPathway" id="UPA00314">
    <property type="reaction ID" value="UER00076"/>
</dbReference>
<accession>A0A2I1EA63</accession>
<comment type="caution">
    <text evidence="14">The sequence shown here is derived from an EMBL/GenBank/DDBJ whole genome shotgun (WGS) entry which is preliminary data.</text>
</comment>
<dbReference type="Pfam" id="PF05221">
    <property type="entry name" value="AdoHcyase"/>
    <property type="match status" value="2"/>
</dbReference>
<dbReference type="CDD" id="cd00401">
    <property type="entry name" value="SAHH"/>
    <property type="match status" value="1"/>
</dbReference>
<dbReference type="FunFam" id="3.40.50.720:FF:000004">
    <property type="entry name" value="Adenosylhomocysteinase"/>
    <property type="match status" value="1"/>
</dbReference>
<dbReference type="HAMAP" id="MF_00563">
    <property type="entry name" value="AdoHcyase"/>
    <property type="match status" value="1"/>
</dbReference>
<dbReference type="GO" id="GO:0005829">
    <property type="term" value="C:cytosol"/>
    <property type="evidence" value="ECO:0007669"/>
    <property type="project" value="TreeGrafter"/>
</dbReference>
<dbReference type="EMBL" id="LLXL01001779">
    <property type="protein sequence ID" value="PKK62917.1"/>
    <property type="molecule type" value="Genomic_DNA"/>
</dbReference>
<dbReference type="Proteomes" id="UP000233469">
    <property type="component" value="Unassembled WGS sequence"/>
</dbReference>
<feature type="binding site" evidence="8">
    <location>
        <begin position="148"/>
        <end position="150"/>
    </location>
    <ligand>
        <name>NAD(+)</name>
        <dbReference type="ChEBI" id="CHEBI:57540"/>
    </ligand>
</feature>
<comment type="cofactor">
    <cofactor evidence="8 9">
        <name>NAD(+)</name>
        <dbReference type="ChEBI" id="CHEBI:57540"/>
    </cofactor>
    <text evidence="8 9">Binds 1 NAD(+) per subunit.</text>
</comment>
<keyword evidence="5 8" id="KW-0520">NAD</keyword>
<evidence type="ECO:0000313" key="12">
    <source>
        <dbReference type="EMBL" id="PKC11367.1"/>
    </source>
</evidence>
<dbReference type="GO" id="GO:0033353">
    <property type="term" value="P:S-adenosylmethionine cycle"/>
    <property type="evidence" value="ECO:0007669"/>
    <property type="project" value="TreeGrafter"/>
</dbReference>
<evidence type="ECO:0000259" key="11">
    <source>
        <dbReference type="SMART" id="SM00997"/>
    </source>
</evidence>
<evidence type="ECO:0000256" key="1">
    <source>
        <dbReference type="ARBA" id="ARBA00005195"/>
    </source>
</evidence>
<dbReference type="AlphaFoldDB" id="A0A2I1EA63"/>
<dbReference type="InterPro" id="IPR000043">
    <property type="entry name" value="Adenosylhomocysteinase-like"/>
</dbReference>
<comment type="pathway">
    <text evidence="1 9">Amino-acid biosynthesis; L-homocysteine biosynthesis; L-homocysteine from S-adenosyl-L-homocysteine: step 1/1.</text>
</comment>